<dbReference type="EMBL" id="GGFL01009013">
    <property type="protein sequence ID" value="MBW73191.1"/>
    <property type="molecule type" value="Transcribed_RNA"/>
</dbReference>
<protein>
    <submittedName>
        <fullName evidence="1">Putative secreted protein</fullName>
    </submittedName>
</protein>
<accession>A0A2M4D6R9</accession>
<dbReference type="AlphaFoldDB" id="A0A2M4D6R9"/>
<evidence type="ECO:0000313" key="1">
    <source>
        <dbReference type="EMBL" id="MBW73191.1"/>
    </source>
</evidence>
<proteinExistence type="predicted"/>
<organism evidence="1">
    <name type="scientific">Anopheles darlingi</name>
    <name type="common">Mosquito</name>
    <dbReference type="NCBI Taxonomy" id="43151"/>
    <lineage>
        <taxon>Eukaryota</taxon>
        <taxon>Metazoa</taxon>
        <taxon>Ecdysozoa</taxon>
        <taxon>Arthropoda</taxon>
        <taxon>Hexapoda</taxon>
        <taxon>Insecta</taxon>
        <taxon>Pterygota</taxon>
        <taxon>Neoptera</taxon>
        <taxon>Endopterygota</taxon>
        <taxon>Diptera</taxon>
        <taxon>Nematocera</taxon>
        <taxon>Culicoidea</taxon>
        <taxon>Culicidae</taxon>
        <taxon>Anophelinae</taxon>
        <taxon>Anopheles</taxon>
    </lineage>
</organism>
<reference evidence="1" key="1">
    <citation type="submission" date="2018-01" db="EMBL/GenBank/DDBJ databases">
        <title>An insight into the sialome of Amazonian anophelines.</title>
        <authorList>
            <person name="Ribeiro J.M."/>
            <person name="Scarpassa V."/>
            <person name="Calvo E."/>
        </authorList>
    </citation>
    <scope>NUCLEOTIDE SEQUENCE</scope>
</reference>
<sequence>MIVIVKRYCCTILCLDYCLRPRLATRSIWWHTEQDMQTLFWSHTHTHRSPDYTGYHMHPTPPGSWEFICVPNRHQELCKKGGGRGHCSARARG</sequence>
<name>A0A2M4D6R9_ANODA</name>